<dbReference type="AlphaFoldDB" id="A0A2P2MVZ7"/>
<accession>A0A2P2MVZ7</accession>
<reference evidence="1" key="1">
    <citation type="submission" date="2018-02" db="EMBL/GenBank/DDBJ databases">
        <title>Rhizophora mucronata_Transcriptome.</title>
        <authorList>
            <person name="Meera S.P."/>
            <person name="Sreeshan A."/>
            <person name="Augustine A."/>
        </authorList>
    </citation>
    <scope>NUCLEOTIDE SEQUENCE</scope>
    <source>
        <tissue evidence="1">Leaf</tissue>
    </source>
</reference>
<protein>
    <submittedName>
        <fullName evidence="1">Uncharacterized protein</fullName>
    </submittedName>
</protein>
<sequence>MEELLGQNVAELNIAKSLIPSIFKNSWRSINQWKHSFSTNCESDRSLQTLELDDYQVKITTQKGQTLAL</sequence>
<organism evidence="1">
    <name type="scientific">Rhizophora mucronata</name>
    <name type="common">Asiatic mangrove</name>
    <dbReference type="NCBI Taxonomy" id="61149"/>
    <lineage>
        <taxon>Eukaryota</taxon>
        <taxon>Viridiplantae</taxon>
        <taxon>Streptophyta</taxon>
        <taxon>Embryophyta</taxon>
        <taxon>Tracheophyta</taxon>
        <taxon>Spermatophyta</taxon>
        <taxon>Magnoliopsida</taxon>
        <taxon>eudicotyledons</taxon>
        <taxon>Gunneridae</taxon>
        <taxon>Pentapetalae</taxon>
        <taxon>rosids</taxon>
        <taxon>fabids</taxon>
        <taxon>Malpighiales</taxon>
        <taxon>Rhizophoraceae</taxon>
        <taxon>Rhizophora</taxon>
    </lineage>
</organism>
<name>A0A2P2MVZ7_RHIMU</name>
<evidence type="ECO:0000313" key="1">
    <source>
        <dbReference type="EMBL" id="MBX34388.1"/>
    </source>
</evidence>
<dbReference type="EMBL" id="GGEC01053904">
    <property type="protein sequence ID" value="MBX34388.1"/>
    <property type="molecule type" value="Transcribed_RNA"/>
</dbReference>
<proteinExistence type="predicted"/>